<reference evidence="3" key="1">
    <citation type="journal article" date="2019" name="Int. J. Syst. Evol. Microbiol.">
        <title>The Global Catalogue of Microorganisms (GCM) 10K type strain sequencing project: providing services to taxonomists for standard genome sequencing and annotation.</title>
        <authorList>
            <consortium name="The Broad Institute Genomics Platform"/>
            <consortium name="The Broad Institute Genome Sequencing Center for Infectious Disease"/>
            <person name="Wu L."/>
            <person name="Ma J."/>
        </authorList>
    </citation>
    <scope>NUCLEOTIDE SEQUENCE [LARGE SCALE GENOMIC DNA]</scope>
    <source>
        <strain evidence="3">JCM 17705</strain>
    </source>
</reference>
<dbReference type="InterPro" id="IPR013830">
    <property type="entry name" value="SGNH_hydro"/>
</dbReference>
<dbReference type="Pfam" id="PF13472">
    <property type="entry name" value="Lipase_GDSL_2"/>
    <property type="match status" value="1"/>
</dbReference>
<accession>A0ABP8GVX2</accession>
<organism evidence="2 3">
    <name type="scientific">Mucilaginibacter gynuensis</name>
    <dbReference type="NCBI Taxonomy" id="1302236"/>
    <lineage>
        <taxon>Bacteria</taxon>
        <taxon>Pseudomonadati</taxon>
        <taxon>Bacteroidota</taxon>
        <taxon>Sphingobacteriia</taxon>
        <taxon>Sphingobacteriales</taxon>
        <taxon>Sphingobacteriaceae</taxon>
        <taxon>Mucilaginibacter</taxon>
    </lineage>
</organism>
<dbReference type="EMBL" id="BAABFT010000010">
    <property type="protein sequence ID" value="GAA4330741.1"/>
    <property type="molecule type" value="Genomic_DNA"/>
</dbReference>
<gene>
    <name evidence="2" type="ORF">GCM10023149_36140</name>
</gene>
<dbReference type="InterPro" id="IPR036514">
    <property type="entry name" value="SGNH_hydro_sf"/>
</dbReference>
<sequence length="217" mass="23759">MPVANNDTIPKATDTGTVTYLALGDSYTIGEAVPADENFPNRLTAVLKQNDYNILPPVIIARTGWTTNELIAAIKQKDIKEKFTMVTLLIGVNNQYRGYNIDTYRTEFVQLLNTALNYAGNNSKHVFVVSIPDYGVTPFASGSDTKKIEKEINAYNAIAEDEAGKAGVTFVDITQISRNALYDKALVAGDGLHPSGKMYSEWINKLAPVVAKHLNSK</sequence>
<evidence type="ECO:0000259" key="1">
    <source>
        <dbReference type="Pfam" id="PF13472"/>
    </source>
</evidence>
<feature type="domain" description="SGNH hydrolase-type esterase" evidence="1">
    <location>
        <begin position="22"/>
        <end position="199"/>
    </location>
</feature>
<name>A0ABP8GVX2_9SPHI</name>
<comment type="caution">
    <text evidence="2">The sequence shown here is derived from an EMBL/GenBank/DDBJ whole genome shotgun (WGS) entry which is preliminary data.</text>
</comment>
<keyword evidence="2" id="KW-0378">Hydrolase</keyword>
<evidence type="ECO:0000313" key="2">
    <source>
        <dbReference type="EMBL" id="GAA4330741.1"/>
    </source>
</evidence>
<dbReference type="Proteomes" id="UP001500582">
    <property type="component" value="Unassembled WGS sequence"/>
</dbReference>
<dbReference type="SUPFAM" id="SSF52266">
    <property type="entry name" value="SGNH hydrolase"/>
    <property type="match status" value="1"/>
</dbReference>
<proteinExistence type="predicted"/>
<dbReference type="GO" id="GO:0016787">
    <property type="term" value="F:hydrolase activity"/>
    <property type="evidence" value="ECO:0007669"/>
    <property type="project" value="UniProtKB-KW"/>
</dbReference>
<dbReference type="Gene3D" id="3.40.50.1110">
    <property type="entry name" value="SGNH hydrolase"/>
    <property type="match status" value="1"/>
</dbReference>
<evidence type="ECO:0000313" key="3">
    <source>
        <dbReference type="Proteomes" id="UP001500582"/>
    </source>
</evidence>
<keyword evidence="3" id="KW-1185">Reference proteome</keyword>
<dbReference type="CDD" id="cd01832">
    <property type="entry name" value="SGNH_hydrolase_like_1"/>
    <property type="match status" value="1"/>
</dbReference>
<protein>
    <submittedName>
        <fullName evidence="2">SGNH/GDSL hydrolase family protein</fullName>
    </submittedName>
</protein>